<gene>
    <name evidence="1" type="ORF">HAX54_018700</name>
</gene>
<accession>A0ABS8UQ31</accession>
<sequence length="149" mass="16177">MSEGTLPTKINQQPGTRKRLELSSPAIGTSCNTRLQAEINGTVNAEPVVDVKIADDTVLPKPGWIKCVQTIELQTMDIVVDKIVEYSPDGRLEDIAVIQKEQTSLVSQDNLVSVPSFNLANFPVLTPTPTRNGFGVLAEKMSENLQVSS</sequence>
<protein>
    <submittedName>
        <fullName evidence="1">Uncharacterized protein</fullName>
    </submittedName>
</protein>
<proteinExistence type="predicted"/>
<comment type="caution">
    <text evidence="1">The sequence shown here is derived from an EMBL/GenBank/DDBJ whole genome shotgun (WGS) entry which is preliminary data.</text>
</comment>
<evidence type="ECO:0000313" key="2">
    <source>
        <dbReference type="Proteomes" id="UP000823775"/>
    </source>
</evidence>
<dbReference type="EMBL" id="JACEIK010002282">
    <property type="protein sequence ID" value="MCD9560202.1"/>
    <property type="molecule type" value="Genomic_DNA"/>
</dbReference>
<reference evidence="1 2" key="1">
    <citation type="journal article" date="2021" name="BMC Genomics">
        <title>Datura genome reveals duplications of psychoactive alkaloid biosynthetic genes and high mutation rate following tissue culture.</title>
        <authorList>
            <person name="Rajewski A."/>
            <person name="Carter-House D."/>
            <person name="Stajich J."/>
            <person name="Litt A."/>
        </authorList>
    </citation>
    <scope>NUCLEOTIDE SEQUENCE [LARGE SCALE GENOMIC DNA]</scope>
    <source>
        <strain evidence="1">AR-01</strain>
    </source>
</reference>
<dbReference type="Proteomes" id="UP000823775">
    <property type="component" value="Unassembled WGS sequence"/>
</dbReference>
<evidence type="ECO:0000313" key="1">
    <source>
        <dbReference type="EMBL" id="MCD9560202.1"/>
    </source>
</evidence>
<name>A0ABS8UQ31_DATST</name>
<keyword evidence="2" id="KW-1185">Reference proteome</keyword>
<organism evidence="1 2">
    <name type="scientific">Datura stramonium</name>
    <name type="common">Jimsonweed</name>
    <name type="synonym">Common thornapple</name>
    <dbReference type="NCBI Taxonomy" id="4076"/>
    <lineage>
        <taxon>Eukaryota</taxon>
        <taxon>Viridiplantae</taxon>
        <taxon>Streptophyta</taxon>
        <taxon>Embryophyta</taxon>
        <taxon>Tracheophyta</taxon>
        <taxon>Spermatophyta</taxon>
        <taxon>Magnoliopsida</taxon>
        <taxon>eudicotyledons</taxon>
        <taxon>Gunneridae</taxon>
        <taxon>Pentapetalae</taxon>
        <taxon>asterids</taxon>
        <taxon>lamiids</taxon>
        <taxon>Solanales</taxon>
        <taxon>Solanaceae</taxon>
        <taxon>Solanoideae</taxon>
        <taxon>Datureae</taxon>
        <taxon>Datura</taxon>
    </lineage>
</organism>